<dbReference type="RefSeq" id="XP_007711705.1">
    <property type="nucleotide sequence ID" value="XM_007713515.1"/>
</dbReference>
<feature type="compositionally biased region" description="Polar residues" evidence="1">
    <location>
        <begin position="39"/>
        <end position="54"/>
    </location>
</feature>
<proteinExistence type="predicted"/>
<evidence type="ECO:0000256" key="1">
    <source>
        <dbReference type="SAM" id="MobiDB-lite"/>
    </source>
</evidence>
<accession>W6Y7T8</accession>
<dbReference type="HOGENOM" id="CLU_2326266_0_0_1"/>
<feature type="compositionally biased region" description="Polar residues" evidence="1">
    <location>
        <begin position="1"/>
        <end position="11"/>
    </location>
</feature>
<gene>
    <name evidence="2" type="ORF">COCCADRAFT_94557</name>
</gene>
<dbReference type="KEGG" id="bze:COCCADRAFT_94557"/>
<keyword evidence="3" id="KW-1185">Reference proteome</keyword>
<name>W6Y7T8_COCC2</name>
<dbReference type="Proteomes" id="UP000053841">
    <property type="component" value="Unassembled WGS sequence"/>
</dbReference>
<dbReference type="EMBL" id="KI964599">
    <property type="protein sequence ID" value="EUC34008.1"/>
    <property type="molecule type" value="Genomic_DNA"/>
</dbReference>
<reference evidence="2 3" key="1">
    <citation type="journal article" date="2013" name="PLoS Genet.">
        <title>Comparative genome structure, secondary metabolite, and effector coding capacity across Cochliobolus pathogens.</title>
        <authorList>
            <person name="Condon B.J."/>
            <person name="Leng Y."/>
            <person name="Wu D."/>
            <person name="Bushley K.E."/>
            <person name="Ohm R.A."/>
            <person name="Otillar R."/>
            <person name="Martin J."/>
            <person name="Schackwitz W."/>
            <person name="Grimwood J."/>
            <person name="MohdZainudin N."/>
            <person name="Xue C."/>
            <person name="Wang R."/>
            <person name="Manning V.A."/>
            <person name="Dhillon B."/>
            <person name="Tu Z.J."/>
            <person name="Steffenson B.J."/>
            <person name="Salamov A."/>
            <person name="Sun H."/>
            <person name="Lowry S."/>
            <person name="LaButti K."/>
            <person name="Han J."/>
            <person name="Copeland A."/>
            <person name="Lindquist E."/>
            <person name="Barry K."/>
            <person name="Schmutz J."/>
            <person name="Baker S.E."/>
            <person name="Ciuffetti L.M."/>
            <person name="Grigoriev I.V."/>
            <person name="Zhong S."/>
            <person name="Turgeon B.G."/>
        </authorList>
    </citation>
    <scope>NUCLEOTIDE SEQUENCE [LARGE SCALE GENOMIC DNA]</scope>
    <source>
        <strain evidence="2 3">26-R-13</strain>
    </source>
</reference>
<feature type="non-terminal residue" evidence="2">
    <location>
        <position position="1"/>
    </location>
</feature>
<evidence type="ECO:0000313" key="3">
    <source>
        <dbReference type="Proteomes" id="UP000053841"/>
    </source>
</evidence>
<dbReference type="GeneID" id="19153775"/>
<feature type="region of interest" description="Disordered" evidence="1">
    <location>
        <begin position="1"/>
        <end position="60"/>
    </location>
</feature>
<dbReference type="OrthoDB" id="10344199at2759"/>
<sequence>RKSLPARSSNHPKPALATQRPVDEPRSPQSHVRYPYRSRFSSPQRSLQPTTHKTNPIRIPDHALNHTSQRCLRAVYTLSSQGSHSTFMRPTIVIPVAHI</sequence>
<organism evidence="2 3">
    <name type="scientific">Cochliobolus carbonum (strain 26-R-13)</name>
    <name type="common">Maize leaf spot fungus</name>
    <name type="synonym">Bipolaris zeicola</name>
    <dbReference type="NCBI Taxonomy" id="930089"/>
    <lineage>
        <taxon>Eukaryota</taxon>
        <taxon>Fungi</taxon>
        <taxon>Dikarya</taxon>
        <taxon>Ascomycota</taxon>
        <taxon>Pezizomycotina</taxon>
        <taxon>Dothideomycetes</taxon>
        <taxon>Pleosporomycetidae</taxon>
        <taxon>Pleosporales</taxon>
        <taxon>Pleosporineae</taxon>
        <taxon>Pleosporaceae</taxon>
        <taxon>Bipolaris</taxon>
    </lineage>
</organism>
<protein>
    <submittedName>
        <fullName evidence="2">Uncharacterized protein</fullName>
    </submittedName>
</protein>
<dbReference type="AlphaFoldDB" id="W6Y7T8"/>
<evidence type="ECO:0000313" key="2">
    <source>
        <dbReference type="EMBL" id="EUC34008.1"/>
    </source>
</evidence>